<keyword evidence="3" id="KW-1185">Reference proteome</keyword>
<proteinExistence type="predicted"/>
<dbReference type="RefSeq" id="XP_037143197.1">
    <property type="nucleotide sequence ID" value="XM_037287302.1"/>
</dbReference>
<accession>A0A7H9B0H3</accession>
<protein>
    <submittedName>
        <fullName evidence="2">Uncharacterized protein</fullName>
    </submittedName>
</protein>
<sequence>MMADECMAADCFDETFNEKWNMDTHDDDSSMLDYESFLQTDVGDYDDLDDFDDDEFFESSQLHRLIHTQPIHMINQNALFSCTADSMNTQPQELHTTIDTLFPSNTSQSATTSRSSSLFSATLPPEEESRTASASYDFFDSIEEANDNFDEPLLDHKHDHKPPACSNTNLQIQLNTLIPRSVPQKKVDLKLCLDMGSFSKQHETGTFYSGSNYHYSIKSSHKQQNPPQALGEDSLLIRTLNAKLSRYAGYYTADSKDQEYSDKVRFQEISYKFSKTYF</sequence>
<dbReference type="OrthoDB" id="4036215at2759"/>
<evidence type="ECO:0000256" key="1">
    <source>
        <dbReference type="SAM" id="MobiDB-lite"/>
    </source>
</evidence>
<evidence type="ECO:0000313" key="2">
    <source>
        <dbReference type="EMBL" id="QLG71469.1"/>
    </source>
</evidence>
<dbReference type="AlphaFoldDB" id="A0A7H9B0H3"/>
<dbReference type="EMBL" id="CP058605">
    <property type="protein sequence ID" value="QLG71469.1"/>
    <property type="molecule type" value="Genomic_DNA"/>
</dbReference>
<reference evidence="2 3" key="1">
    <citation type="submission" date="2020-07" db="EMBL/GenBank/DDBJ databases">
        <title>The yeast mating-type switching endonuclease HO is a domesticated member of an unorthodox homing genetic element family.</title>
        <authorList>
            <person name="Coughlan A.Y."/>
            <person name="Lombardi L."/>
            <person name="Braun-Galleani S."/>
            <person name="Martos A.R."/>
            <person name="Galeote V."/>
            <person name="Bigey F."/>
            <person name="Dequin S."/>
            <person name="Byrne K.P."/>
            <person name="Wolfe K.H."/>
        </authorList>
    </citation>
    <scope>NUCLEOTIDE SEQUENCE [LARGE SCALE GENOMIC DNA]</scope>
    <source>
        <strain evidence="2 3">NRRL Y-6702</strain>
    </source>
</reference>
<name>A0A7H9B0H3_ZYGMR</name>
<gene>
    <name evidence="2" type="ORF">HG535_0B05110</name>
</gene>
<dbReference type="KEGG" id="zmk:HG535_0B05110"/>
<organism evidence="2 3">
    <name type="scientific">Zygotorulaspora mrakii</name>
    <name type="common">Zygosaccharomyces mrakii</name>
    <dbReference type="NCBI Taxonomy" id="42260"/>
    <lineage>
        <taxon>Eukaryota</taxon>
        <taxon>Fungi</taxon>
        <taxon>Dikarya</taxon>
        <taxon>Ascomycota</taxon>
        <taxon>Saccharomycotina</taxon>
        <taxon>Saccharomycetes</taxon>
        <taxon>Saccharomycetales</taxon>
        <taxon>Saccharomycetaceae</taxon>
        <taxon>Zygotorulaspora</taxon>
    </lineage>
</organism>
<evidence type="ECO:0000313" key="3">
    <source>
        <dbReference type="Proteomes" id="UP000509704"/>
    </source>
</evidence>
<feature type="region of interest" description="Disordered" evidence="1">
    <location>
        <begin position="102"/>
        <end position="130"/>
    </location>
</feature>
<dbReference type="GeneID" id="59235130"/>
<dbReference type="Proteomes" id="UP000509704">
    <property type="component" value="Chromosome 2"/>
</dbReference>
<feature type="compositionally biased region" description="Low complexity" evidence="1">
    <location>
        <begin position="104"/>
        <end position="122"/>
    </location>
</feature>